<evidence type="ECO:0000313" key="13">
    <source>
        <dbReference type="EMBL" id="MEN7549265.1"/>
    </source>
</evidence>
<evidence type="ECO:0000313" key="14">
    <source>
        <dbReference type="Proteomes" id="UP001403385"/>
    </source>
</evidence>
<keyword evidence="3 12" id="KW-0812">Transmembrane</keyword>
<dbReference type="InterPro" id="IPR050450">
    <property type="entry name" value="COX15/CtaA_HemeA_synthase"/>
</dbReference>
<dbReference type="GO" id="GO:0046872">
    <property type="term" value="F:metal ion binding"/>
    <property type="evidence" value="ECO:0007669"/>
    <property type="project" value="UniProtKB-KW"/>
</dbReference>
<evidence type="ECO:0000256" key="3">
    <source>
        <dbReference type="ARBA" id="ARBA00022692"/>
    </source>
</evidence>
<protein>
    <submittedName>
        <fullName evidence="13">COX15/CtaA family protein</fullName>
    </submittedName>
</protein>
<organism evidence="13 14">
    <name type="scientific">Rapidithrix thailandica</name>
    <dbReference type="NCBI Taxonomy" id="413964"/>
    <lineage>
        <taxon>Bacteria</taxon>
        <taxon>Pseudomonadati</taxon>
        <taxon>Bacteroidota</taxon>
        <taxon>Cytophagia</taxon>
        <taxon>Cytophagales</taxon>
        <taxon>Flammeovirgaceae</taxon>
        <taxon>Rapidithrix</taxon>
    </lineage>
</organism>
<evidence type="ECO:0000256" key="12">
    <source>
        <dbReference type="SAM" id="Phobius"/>
    </source>
</evidence>
<evidence type="ECO:0000256" key="4">
    <source>
        <dbReference type="ARBA" id="ARBA00022723"/>
    </source>
</evidence>
<feature type="transmembrane region" description="Helical" evidence="12">
    <location>
        <begin position="117"/>
        <end position="134"/>
    </location>
</feature>
<proteinExistence type="predicted"/>
<evidence type="ECO:0000256" key="5">
    <source>
        <dbReference type="ARBA" id="ARBA00022989"/>
    </source>
</evidence>
<reference evidence="13 14" key="1">
    <citation type="submission" date="2024-04" db="EMBL/GenBank/DDBJ databases">
        <title>Novel genus in family Flammeovirgaceae.</title>
        <authorList>
            <person name="Nguyen T.H."/>
            <person name="Vuong T.Q."/>
            <person name="Le H."/>
            <person name="Kim S.-G."/>
        </authorList>
    </citation>
    <scope>NUCLEOTIDE SEQUENCE [LARGE SCALE GENOMIC DNA]</scope>
    <source>
        <strain evidence="13 14">JCM 23209</strain>
    </source>
</reference>
<dbReference type="GO" id="GO:0006784">
    <property type="term" value="P:heme A biosynthetic process"/>
    <property type="evidence" value="ECO:0007669"/>
    <property type="project" value="InterPro"/>
</dbReference>
<comment type="pathway">
    <text evidence="11">Porphyrin-containing compound metabolism.</text>
</comment>
<keyword evidence="5 12" id="KW-1133">Transmembrane helix</keyword>
<evidence type="ECO:0000256" key="2">
    <source>
        <dbReference type="ARBA" id="ARBA00022475"/>
    </source>
</evidence>
<keyword evidence="14" id="KW-1185">Reference proteome</keyword>
<feature type="transmembrane region" description="Helical" evidence="12">
    <location>
        <begin position="91"/>
        <end position="110"/>
    </location>
</feature>
<comment type="subcellular location">
    <subcellularLocation>
        <location evidence="1">Membrane</location>
        <topology evidence="1">Multi-pass membrane protein</topology>
    </subcellularLocation>
</comment>
<gene>
    <name evidence="13" type="ORF">AAG747_15180</name>
</gene>
<dbReference type="PANTHER" id="PTHR35457:SF1">
    <property type="entry name" value="HEME A SYNTHASE"/>
    <property type="match status" value="1"/>
</dbReference>
<evidence type="ECO:0000256" key="11">
    <source>
        <dbReference type="ARBA" id="ARBA00023444"/>
    </source>
</evidence>
<keyword evidence="8" id="KW-0350">Heme biosynthesis</keyword>
<dbReference type="InterPro" id="IPR003780">
    <property type="entry name" value="COX15/CtaA_fam"/>
</dbReference>
<sequence>MQEDKKQHRNFRRFGMITVIAVYVLIMVGGIVRSTGSGLGCPDWPKCFGQWVPPTDESQLPENYQEIYAIQGKQIEVFNAAKTWTEYFNRLVGVIIGIFIFITLLLSFAYFKKDPPIFYLSLLSFLLVGFQGWLGSVVVSTNLHPVMITLHMALALVIVSLLIYVVARSYAKVVQIEKLVDTKGINRLLWLCLALSLAQIILGTQVREAVDIVASSLGYTQRETWIERLGMVFYVHRSFSFLVVISNVLLTYFIYKKSNGSGMIYRWSVGLMSILGLEILSGIILAYFSIPAFFQPVHLFFGTLIFGIQFLLIVMLNYYKFTPKASEMAGV</sequence>
<feature type="transmembrane region" description="Helical" evidence="12">
    <location>
        <begin position="296"/>
        <end position="319"/>
    </location>
</feature>
<accession>A0AAW9S245</accession>
<feature type="transmembrane region" description="Helical" evidence="12">
    <location>
        <begin position="188"/>
        <end position="206"/>
    </location>
</feature>
<feature type="transmembrane region" description="Helical" evidence="12">
    <location>
        <begin position="146"/>
        <end position="167"/>
    </location>
</feature>
<comment type="caution">
    <text evidence="13">The sequence shown here is derived from an EMBL/GenBank/DDBJ whole genome shotgun (WGS) entry which is preliminary data.</text>
</comment>
<dbReference type="Pfam" id="PF02628">
    <property type="entry name" value="COX15-CtaA"/>
    <property type="match status" value="1"/>
</dbReference>
<keyword evidence="4" id="KW-0479">Metal-binding</keyword>
<keyword evidence="7" id="KW-0408">Iron</keyword>
<feature type="transmembrane region" description="Helical" evidence="12">
    <location>
        <begin position="234"/>
        <end position="255"/>
    </location>
</feature>
<dbReference type="Proteomes" id="UP001403385">
    <property type="component" value="Unassembled WGS sequence"/>
</dbReference>
<dbReference type="RefSeq" id="WP_346822041.1">
    <property type="nucleotide sequence ID" value="NZ_JBDKWZ010000008.1"/>
</dbReference>
<keyword evidence="2" id="KW-1003">Cell membrane</keyword>
<dbReference type="AlphaFoldDB" id="A0AAW9S245"/>
<evidence type="ECO:0000256" key="1">
    <source>
        <dbReference type="ARBA" id="ARBA00004141"/>
    </source>
</evidence>
<feature type="transmembrane region" description="Helical" evidence="12">
    <location>
        <begin position="267"/>
        <end position="290"/>
    </location>
</feature>
<evidence type="ECO:0000256" key="7">
    <source>
        <dbReference type="ARBA" id="ARBA00023004"/>
    </source>
</evidence>
<keyword evidence="9 12" id="KW-0472">Membrane</keyword>
<dbReference type="EMBL" id="JBDKWZ010000008">
    <property type="protein sequence ID" value="MEN7549265.1"/>
    <property type="molecule type" value="Genomic_DNA"/>
</dbReference>
<evidence type="ECO:0000256" key="8">
    <source>
        <dbReference type="ARBA" id="ARBA00023133"/>
    </source>
</evidence>
<name>A0AAW9S245_9BACT</name>
<keyword evidence="6" id="KW-0560">Oxidoreductase</keyword>
<feature type="transmembrane region" description="Helical" evidence="12">
    <location>
        <begin position="12"/>
        <end position="32"/>
    </location>
</feature>
<evidence type="ECO:0000256" key="6">
    <source>
        <dbReference type="ARBA" id="ARBA00023002"/>
    </source>
</evidence>
<evidence type="ECO:0000256" key="9">
    <source>
        <dbReference type="ARBA" id="ARBA00023136"/>
    </source>
</evidence>
<dbReference type="PANTHER" id="PTHR35457">
    <property type="entry name" value="HEME A SYNTHASE"/>
    <property type="match status" value="1"/>
</dbReference>
<keyword evidence="10" id="KW-1015">Disulfide bond</keyword>
<dbReference type="GO" id="GO:0016020">
    <property type="term" value="C:membrane"/>
    <property type="evidence" value="ECO:0007669"/>
    <property type="project" value="UniProtKB-SubCell"/>
</dbReference>
<evidence type="ECO:0000256" key="10">
    <source>
        <dbReference type="ARBA" id="ARBA00023157"/>
    </source>
</evidence>
<dbReference type="GO" id="GO:0016491">
    <property type="term" value="F:oxidoreductase activity"/>
    <property type="evidence" value="ECO:0007669"/>
    <property type="project" value="UniProtKB-KW"/>
</dbReference>